<evidence type="ECO:0000256" key="2">
    <source>
        <dbReference type="ARBA" id="ARBA00004613"/>
    </source>
</evidence>
<comment type="subcellular location">
    <subcellularLocation>
        <location evidence="1">Host cell</location>
    </subcellularLocation>
    <subcellularLocation>
        <location evidence="2">Secreted</location>
    </subcellularLocation>
</comment>
<keyword evidence="7" id="KW-1185">Reference proteome</keyword>
<dbReference type="GO" id="GO:0043657">
    <property type="term" value="C:host cell"/>
    <property type="evidence" value="ECO:0007669"/>
    <property type="project" value="UniProtKB-SubCell"/>
</dbReference>
<evidence type="ECO:0000256" key="4">
    <source>
        <dbReference type="SAM" id="MobiDB-lite"/>
    </source>
</evidence>
<sequence>MLHNSMTEDHMNLFCLVDGEVTTNAFSVEITVTDTVHDLKGAIKAKKTPEFEDIATDELTLWCVSVKDDRNDSLPIVLDSLPEKTKLWATSKLFDVFEESPSKKMIHVIIQRPPQVHRDGPADASSPHSARGWDRSRSGTLMQPRPIQGDNTDEELAIVLKVANGHYTTPVADPKVVEDFQRERLGPFFKRTLPYHETATGTSLVMLGVQLDKQAKTSDGDTLHSIVENDIGKLSGHHVVAMVAPSGSGKTATVVDLASKHYVIYCVCSSPNTTTSPDFEDFNFVALAKDVERIYRNRTVKEPKSLHEVLTLDLDVKTLIGERVEVEILARLLFLQFLLNKNADLEPKQFFREQTTAGGAATIAKLFGKLQGYDSLAIRSMLRNVQAKLHSLLVLQQRGLVIAVDEAQVAVNDILAGKLISPSALIDNRNNRDAIFDSKIKIQLKYRRGFLTPLSATLGNMQATLVILGTALSLLDADHVCAAIAKPTNFIWLTDFPHFDEDDVKKMLSDLIDLSDCDIPSAKLRKLSGRPRFTINFINILFATGSI</sequence>
<evidence type="ECO:0000259" key="5">
    <source>
        <dbReference type="Pfam" id="PF20147"/>
    </source>
</evidence>
<name>A0A197JFD7_9FUNG</name>
<gene>
    <name evidence="6" type="ORF">K457DRAFT_25388</name>
</gene>
<protein>
    <recommendedName>
        <fullName evidence="5">Crinkler effector protein N-terminal domain-containing protein</fullName>
    </recommendedName>
</protein>
<evidence type="ECO:0000256" key="3">
    <source>
        <dbReference type="ARBA" id="ARBA00022525"/>
    </source>
</evidence>
<dbReference type="InterPro" id="IPR027417">
    <property type="entry name" value="P-loop_NTPase"/>
</dbReference>
<dbReference type="EMBL" id="KV442129">
    <property type="protein sequence ID" value="OAQ23129.1"/>
    <property type="molecule type" value="Genomic_DNA"/>
</dbReference>
<evidence type="ECO:0000313" key="6">
    <source>
        <dbReference type="EMBL" id="OAQ23129.1"/>
    </source>
</evidence>
<feature type="region of interest" description="Disordered" evidence="4">
    <location>
        <begin position="115"/>
        <end position="149"/>
    </location>
</feature>
<dbReference type="OrthoDB" id="2423606at2759"/>
<dbReference type="SUPFAM" id="SSF52540">
    <property type="entry name" value="P-loop containing nucleoside triphosphate hydrolases"/>
    <property type="match status" value="1"/>
</dbReference>
<evidence type="ECO:0000256" key="1">
    <source>
        <dbReference type="ARBA" id="ARBA00004340"/>
    </source>
</evidence>
<accession>A0A197JFD7</accession>
<feature type="domain" description="Crinkler effector protein N-terminal" evidence="5">
    <location>
        <begin position="11"/>
        <end position="111"/>
    </location>
</feature>
<dbReference type="AlphaFoldDB" id="A0A197JFD7"/>
<dbReference type="InterPro" id="IPR045379">
    <property type="entry name" value="Crinkler_N"/>
</dbReference>
<keyword evidence="3" id="KW-0964">Secreted</keyword>
<organism evidence="6 7">
    <name type="scientific">Linnemannia elongata AG-77</name>
    <dbReference type="NCBI Taxonomy" id="1314771"/>
    <lineage>
        <taxon>Eukaryota</taxon>
        <taxon>Fungi</taxon>
        <taxon>Fungi incertae sedis</taxon>
        <taxon>Mucoromycota</taxon>
        <taxon>Mortierellomycotina</taxon>
        <taxon>Mortierellomycetes</taxon>
        <taxon>Mortierellales</taxon>
        <taxon>Mortierellaceae</taxon>
        <taxon>Linnemannia</taxon>
    </lineage>
</organism>
<reference evidence="6 7" key="1">
    <citation type="submission" date="2016-05" db="EMBL/GenBank/DDBJ databases">
        <title>Genome sequencing reveals origins of a unique bacterial endosymbiosis in the earliest lineages of terrestrial Fungi.</title>
        <authorList>
            <consortium name="DOE Joint Genome Institute"/>
            <person name="Uehling J."/>
            <person name="Gryganskyi A."/>
            <person name="Hameed K."/>
            <person name="Tschaplinski T."/>
            <person name="Misztal P."/>
            <person name="Wu S."/>
            <person name="Desiro A."/>
            <person name="Vande Pol N."/>
            <person name="Du Z.-Y."/>
            <person name="Zienkiewicz A."/>
            <person name="Zienkiewicz K."/>
            <person name="Morin E."/>
            <person name="Tisserant E."/>
            <person name="Splivallo R."/>
            <person name="Hainaut M."/>
            <person name="Henrissat B."/>
            <person name="Ohm R."/>
            <person name="Kuo A."/>
            <person name="Yan J."/>
            <person name="Lipzen A."/>
            <person name="Nolan M."/>
            <person name="Labutti K."/>
            <person name="Barry K."/>
            <person name="Goldstein A."/>
            <person name="Labbe J."/>
            <person name="Schadt C."/>
            <person name="Tuskan G."/>
            <person name="Grigoriev I."/>
            <person name="Martin F."/>
            <person name="Vilgalys R."/>
            <person name="Bonito G."/>
        </authorList>
    </citation>
    <scope>NUCLEOTIDE SEQUENCE [LARGE SCALE GENOMIC DNA]</scope>
    <source>
        <strain evidence="6 7">AG-77</strain>
    </source>
</reference>
<dbReference type="Pfam" id="PF20147">
    <property type="entry name" value="Crinkler"/>
    <property type="match status" value="1"/>
</dbReference>
<proteinExistence type="predicted"/>
<dbReference type="GO" id="GO:0005576">
    <property type="term" value="C:extracellular region"/>
    <property type="evidence" value="ECO:0007669"/>
    <property type="project" value="UniProtKB-SubCell"/>
</dbReference>
<dbReference type="Proteomes" id="UP000078512">
    <property type="component" value="Unassembled WGS sequence"/>
</dbReference>
<evidence type="ECO:0000313" key="7">
    <source>
        <dbReference type="Proteomes" id="UP000078512"/>
    </source>
</evidence>